<dbReference type="Proteomes" id="UP001165092">
    <property type="component" value="Unassembled WGS sequence"/>
</dbReference>
<dbReference type="Pfam" id="PF02016">
    <property type="entry name" value="Peptidase_S66"/>
    <property type="match status" value="1"/>
</dbReference>
<accession>A0A9W6P2W3</accession>
<dbReference type="InterPro" id="IPR027461">
    <property type="entry name" value="Carboxypeptidase_A_C_sf"/>
</dbReference>
<comment type="caution">
    <text evidence="9">The sequence shown here is derived from an EMBL/GenBank/DDBJ whole genome shotgun (WGS) entry which is preliminary data.</text>
</comment>
<dbReference type="RefSeq" id="WP_432707403.1">
    <property type="nucleotide sequence ID" value="NZ_BSQG01000001.1"/>
</dbReference>
<name>A0A9W6P2W3_9ACTN</name>
<evidence type="ECO:0000259" key="8">
    <source>
        <dbReference type="Pfam" id="PF17676"/>
    </source>
</evidence>
<sequence length="312" mass="32867">MRTVPQLRRPPRLRPGMRVSVVAPCSPMPRERLERACSIVEAWGLEPVLGEHVLDRHPRLPYLAGLDSDRAADLQAAWLDPTTSAVLCARGGNGAHRVVDLLDYSAMRTVAPKVFVGYSDVTALHEALAMELGVSTLHGPVIATREFLEEEATAEGLRATLLDPDSLVKLTSPGAETLVPGTARGVTFGGNLSLLSDGLATPHSRLSGTGGILLLEDVSEDVSRIDRMLGQLLRTGWLSGVAGIALGSWRDCTPGPDVVRALLVERLAPLGVPVVGDLGFGHCPVQLTVPLGAMATLDADAATLTLDAPALA</sequence>
<dbReference type="AlphaFoldDB" id="A0A9W6P2W3"/>
<dbReference type="PANTHER" id="PTHR30237:SF2">
    <property type="entry name" value="MUREIN TETRAPEPTIDE CARBOXYPEPTIDASE"/>
    <property type="match status" value="1"/>
</dbReference>
<organism evidence="9 10">
    <name type="scientific">Nocardiopsis ansamitocini</name>
    <dbReference type="NCBI Taxonomy" id="1670832"/>
    <lineage>
        <taxon>Bacteria</taxon>
        <taxon>Bacillati</taxon>
        <taxon>Actinomycetota</taxon>
        <taxon>Actinomycetes</taxon>
        <taxon>Streptosporangiales</taxon>
        <taxon>Nocardiopsidaceae</taxon>
        <taxon>Nocardiopsis</taxon>
    </lineage>
</organism>
<evidence type="ECO:0000256" key="1">
    <source>
        <dbReference type="ARBA" id="ARBA00010233"/>
    </source>
</evidence>
<keyword evidence="10" id="KW-1185">Reference proteome</keyword>
<gene>
    <name evidence="9" type="ORF">Nans01_04890</name>
</gene>
<dbReference type="CDD" id="cd07025">
    <property type="entry name" value="Peptidase_S66"/>
    <property type="match status" value="1"/>
</dbReference>
<keyword evidence="2 9" id="KW-0121">Carboxypeptidase</keyword>
<feature type="domain" description="LD-carboxypeptidase C-terminal" evidence="8">
    <location>
        <begin position="184"/>
        <end position="297"/>
    </location>
</feature>
<evidence type="ECO:0000256" key="2">
    <source>
        <dbReference type="ARBA" id="ARBA00022645"/>
    </source>
</evidence>
<comment type="similarity">
    <text evidence="1">Belongs to the peptidase S66 family.</text>
</comment>
<dbReference type="InterPro" id="IPR029062">
    <property type="entry name" value="Class_I_gatase-like"/>
</dbReference>
<feature type="domain" description="LD-carboxypeptidase N-terminal" evidence="7">
    <location>
        <begin position="19"/>
        <end position="139"/>
    </location>
</feature>
<dbReference type="SUPFAM" id="SSF52317">
    <property type="entry name" value="Class I glutamine amidotransferase-like"/>
    <property type="match status" value="1"/>
</dbReference>
<evidence type="ECO:0000256" key="4">
    <source>
        <dbReference type="ARBA" id="ARBA00022801"/>
    </source>
</evidence>
<evidence type="ECO:0000313" key="10">
    <source>
        <dbReference type="Proteomes" id="UP001165092"/>
    </source>
</evidence>
<dbReference type="PIRSF" id="PIRSF028757">
    <property type="entry name" value="LD-carboxypeptidase"/>
    <property type="match status" value="1"/>
</dbReference>
<feature type="active site" description="Charge relay system" evidence="6">
    <location>
        <position position="282"/>
    </location>
</feature>
<dbReference type="Pfam" id="PF17676">
    <property type="entry name" value="Peptidase_S66C"/>
    <property type="match status" value="1"/>
</dbReference>
<dbReference type="Gene3D" id="3.40.50.10740">
    <property type="entry name" value="Class I glutamine amidotransferase-like"/>
    <property type="match status" value="1"/>
</dbReference>
<dbReference type="EMBL" id="BSQG01000001">
    <property type="protein sequence ID" value="GLU46138.1"/>
    <property type="molecule type" value="Genomic_DNA"/>
</dbReference>
<dbReference type="InterPro" id="IPR027478">
    <property type="entry name" value="LdcA_N"/>
</dbReference>
<dbReference type="GO" id="GO:0008236">
    <property type="term" value="F:serine-type peptidase activity"/>
    <property type="evidence" value="ECO:0007669"/>
    <property type="project" value="UniProtKB-KW"/>
</dbReference>
<evidence type="ECO:0000256" key="6">
    <source>
        <dbReference type="PIRSR" id="PIRSR028757-1"/>
    </source>
</evidence>
<dbReference type="GO" id="GO:0004180">
    <property type="term" value="F:carboxypeptidase activity"/>
    <property type="evidence" value="ECO:0007669"/>
    <property type="project" value="UniProtKB-KW"/>
</dbReference>
<dbReference type="InterPro" id="IPR040921">
    <property type="entry name" value="Peptidase_S66C"/>
</dbReference>
<protein>
    <submittedName>
        <fullName evidence="9">Carboxypeptidase</fullName>
    </submittedName>
</protein>
<evidence type="ECO:0000256" key="3">
    <source>
        <dbReference type="ARBA" id="ARBA00022670"/>
    </source>
</evidence>
<dbReference type="Gene3D" id="3.50.30.60">
    <property type="entry name" value="LD-carboxypeptidase A C-terminal domain-like"/>
    <property type="match status" value="1"/>
</dbReference>
<feature type="active site" description="Nucleophile" evidence="6">
    <location>
        <position position="119"/>
    </location>
</feature>
<dbReference type="InterPro" id="IPR040449">
    <property type="entry name" value="Peptidase_S66_N"/>
</dbReference>
<feature type="active site" description="Charge relay system" evidence="6">
    <location>
        <position position="216"/>
    </location>
</feature>
<dbReference type="GO" id="GO:0006508">
    <property type="term" value="P:proteolysis"/>
    <property type="evidence" value="ECO:0007669"/>
    <property type="project" value="UniProtKB-KW"/>
</dbReference>
<evidence type="ECO:0000256" key="5">
    <source>
        <dbReference type="ARBA" id="ARBA00022825"/>
    </source>
</evidence>
<keyword evidence="4" id="KW-0378">Hydrolase</keyword>
<proteinExistence type="inferred from homology"/>
<keyword evidence="5" id="KW-0720">Serine protease</keyword>
<evidence type="ECO:0000259" key="7">
    <source>
        <dbReference type="Pfam" id="PF02016"/>
    </source>
</evidence>
<dbReference type="InterPro" id="IPR003507">
    <property type="entry name" value="S66_fam"/>
</dbReference>
<dbReference type="PANTHER" id="PTHR30237">
    <property type="entry name" value="MURAMOYLTETRAPEPTIDE CARBOXYPEPTIDASE"/>
    <property type="match status" value="1"/>
</dbReference>
<dbReference type="SUPFAM" id="SSF141986">
    <property type="entry name" value="LD-carboxypeptidase A C-terminal domain-like"/>
    <property type="match status" value="1"/>
</dbReference>
<keyword evidence="3" id="KW-0645">Protease</keyword>
<evidence type="ECO:0000313" key="9">
    <source>
        <dbReference type="EMBL" id="GLU46138.1"/>
    </source>
</evidence>
<reference evidence="9" key="1">
    <citation type="submission" date="2023-02" db="EMBL/GenBank/DDBJ databases">
        <title>Nocardiopsis ansamitocini NBRC 112285.</title>
        <authorList>
            <person name="Ichikawa N."/>
            <person name="Sato H."/>
            <person name="Tonouchi N."/>
        </authorList>
    </citation>
    <scope>NUCLEOTIDE SEQUENCE</scope>
    <source>
        <strain evidence="9">NBRC 112285</strain>
    </source>
</reference>